<accession>A0A3Q0HF37</accession>
<dbReference type="SUPFAM" id="SSF47473">
    <property type="entry name" value="EF-hand"/>
    <property type="match status" value="1"/>
</dbReference>
<dbReference type="AlphaFoldDB" id="A0A3Q0HF37"/>
<proteinExistence type="predicted"/>
<dbReference type="KEGG" id="asn:102384459"/>
<keyword evidence="3" id="KW-0175">Coiled coil</keyword>
<protein>
    <submittedName>
        <fullName evidence="7">Uncharacterized protein LOC102384459</fullName>
    </submittedName>
</protein>
<dbReference type="InParanoid" id="A0A3Q0HF37"/>
<gene>
    <name evidence="7" type="primary">LOC102384459</name>
</gene>
<organism evidence="6 7">
    <name type="scientific">Alligator sinensis</name>
    <name type="common">Chinese alligator</name>
    <dbReference type="NCBI Taxonomy" id="38654"/>
    <lineage>
        <taxon>Eukaryota</taxon>
        <taxon>Metazoa</taxon>
        <taxon>Chordata</taxon>
        <taxon>Craniata</taxon>
        <taxon>Vertebrata</taxon>
        <taxon>Euteleostomi</taxon>
        <taxon>Archelosauria</taxon>
        <taxon>Archosauria</taxon>
        <taxon>Crocodylia</taxon>
        <taxon>Alligatoridae</taxon>
        <taxon>Alligatorinae</taxon>
        <taxon>Alligator</taxon>
    </lineage>
</organism>
<keyword evidence="6" id="KW-1185">Reference proteome</keyword>
<dbReference type="GO" id="GO:0005509">
    <property type="term" value="F:calcium ion binding"/>
    <property type="evidence" value="ECO:0007669"/>
    <property type="project" value="InterPro"/>
</dbReference>
<feature type="domain" description="EF-hand" evidence="5">
    <location>
        <begin position="252"/>
        <end position="287"/>
    </location>
</feature>
<evidence type="ECO:0000256" key="2">
    <source>
        <dbReference type="ARBA" id="ARBA00022837"/>
    </source>
</evidence>
<dbReference type="Proteomes" id="UP000189705">
    <property type="component" value="Unplaced"/>
</dbReference>
<dbReference type="PROSITE" id="PS00018">
    <property type="entry name" value="EF_HAND_1"/>
    <property type="match status" value="1"/>
</dbReference>
<feature type="coiled-coil region" evidence="3">
    <location>
        <begin position="136"/>
        <end position="163"/>
    </location>
</feature>
<feature type="region of interest" description="Disordered" evidence="4">
    <location>
        <begin position="46"/>
        <end position="70"/>
    </location>
</feature>
<dbReference type="InterPro" id="IPR002048">
    <property type="entry name" value="EF_hand_dom"/>
</dbReference>
<sequence>MTDELKPSTSTPEAKDPKKDFSIAEAISLRQRVDAIEMGIKSLEMIDSQNPEGMKSVQSQKNENSPKEETQGTSYLLECFHKLNMSTAIELQEMKGKITWLQNYMLNFTGQLLSVEERNDALMHPLNSQNPFESKMNAMEKQFNNATEALSNLQNRLEEGLDTVFLQISQLKDDFFFIESFLNHTDMKSSKSYMSASKLSKETEDTPATIPPNPQADALLKNPTAQILLDHKTEAMGPETIQKPKINIPFIKKLTDLQVFFYGADKNANGYLTFSEMENVLGEDTPQREELQEFDYDKNSMYSYLELKKALELTE</sequence>
<dbReference type="RefSeq" id="XP_025069135.1">
    <property type="nucleotide sequence ID" value="XM_025213350.1"/>
</dbReference>
<name>A0A3Q0HF37_ALLSI</name>
<feature type="compositionally biased region" description="Polar residues" evidence="4">
    <location>
        <begin position="47"/>
        <end position="63"/>
    </location>
</feature>
<dbReference type="PROSITE" id="PS50222">
    <property type="entry name" value="EF_HAND_2"/>
    <property type="match status" value="1"/>
</dbReference>
<dbReference type="InterPro" id="IPR011992">
    <property type="entry name" value="EF-hand-dom_pair"/>
</dbReference>
<dbReference type="PANTHER" id="PTHR15717">
    <property type="entry name" value="PROTEIN KIAA0494"/>
    <property type="match status" value="1"/>
</dbReference>
<evidence type="ECO:0000256" key="1">
    <source>
        <dbReference type="ARBA" id="ARBA00022723"/>
    </source>
</evidence>
<dbReference type="InterPro" id="IPR042352">
    <property type="entry name" value="EFCAB14"/>
</dbReference>
<dbReference type="Gene3D" id="1.10.238.10">
    <property type="entry name" value="EF-hand"/>
    <property type="match status" value="1"/>
</dbReference>
<dbReference type="PANTHER" id="PTHR15717:SF2">
    <property type="entry name" value="EF-HAND CALCIUM-BINDING DOMAIN-CONTAINING PROTEIN 14"/>
    <property type="match status" value="1"/>
</dbReference>
<evidence type="ECO:0000313" key="6">
    <source>
        <dbReference type="Proteomes" id="UP000189705"/>
    </source>
</evidence>
<reference evidence="7" key="1">
    <citation type="submission" date="2025-08" db="UniProtKB">
        <authorList>
            <consortium name="RefSeq"/>
        </authorList>
    </citation>
    <scope>IDENTIFICATION</scope>
</reference>
<dbReference type="GeneID" id="102384459"/>
<evidence type="ECO:0000256" key="4">
    <source>
        <dbReference type="SAM" id="MobiDB-lite"/>
    </source>
</evidence>
<evidence type="ECO:0000256" key="3">
    <source>
        <dbReference type="SAM" id="Coils"/>
    </source>
</evidence>
<evidence type="ECO:0000259" key="5">
    <source>
        <dbReference type="PROSITE" id="PS50222"/>
    </source>
</evidence>
<keyword evidence="2" id="KW-0106">Calcium</keyword>
<feature type="region of interest" description="Disordered" evidence="4">
    <location>
        <begin position="1"/>
        <end position="22"/>
    </location>
</feature>
<evidence type="ECO:0000313" key="7">
    <source>
        <dbReference type="RefSeq" id="XP_025069135.1"/>
    </source>
</evidence>
<keyword evidence="1" id="KW-0479">Metal-binding</keyword>
<feature type="compositionally biased region" description="Basic and acidic residues" evidence="4">
    <location>
        <begin position="13"/>
        <end position="22"/>
    </location>
</feature>
<dbReference type="InterPro" id="IPR018247">
    <property type="entry name" value="EF_Hand_1_Ca_BS"/>
</dbReference>